<keyword evidence="1" id="KW-0812">Transmembrane</keyword>
<organism evidence="2 3">
    <name type="scientific">Flavobacterium dankookense</name>
    <dbReference type="NCBI Taxonomy" id="706186"/>
    <lineage>
        <taxon>Bacteria</taxon>
        <taxon>Pseudomonadati</taxon>
        <taxon>Bacteroidota</taxon>
        <taxon>Flavobacteriia</taxon>
        <taxon>Flavobacteriales</taxon>
        <taxon>Flavobacteriaceae</taxon>
        <taxon>Flavobacterium</taxon>
    </lineage>
</organism>
<evidence type="ECO:0000313" key="3">
    <source>
        <dbReference type="Proteomes" id="UP000295260"/>
    </source>
</evidence>
<name>A0A4R6Q6W0_9FLAO</name>
<keyword evidence="3" id="KW-1185">Reference proteome</keyword>
<sequence>MKSTKNNSIVRIVTFLFFGLALIEVISEFYIYKPLILVFKPLIPLALILLYVIESKKRDLLFVIIMSLSLLTNLLFIPDTTVCLFYALIVFTIHRILIVYLIFKLNKIKDTVPIVIATAPFLIVFFYLFFETPFIPDNNFALLILQNLLISLFAGISLSSYVMNDNKQNSILLISALLFVMLQFVIFIEKYYLKNEYQEVLRPLAMTLNALAFFSFYKYVIEAEKLNDN</sequence>
<dbReference type="Proteomes" id="UP000295260">
    <property type="component" value="Unassembled WGS sequence"/>
</dbReference>
<comment type="caution">
    <text evidence="2">The sequence shown here is derived from an EMBL/GenBank/DDBJ whole genome shotgun (WGS) entry which is preliminary data.</text>
</comment>
<feature type="transmembrane region" description="Helical" evidence="1">
    <location>
        <begin position="84"/>
        <end position="103"/>
    </location>
</feature>
<dbReference type="EMBL" id="SNXR01000018">
    <property type="protein sequence ID" value="TDP57546.1"/>
    <property type="molecule type" value="Genomic_DNA"/>
</dbReference>
<protein>
    <submittedName>
        <fullName evidence="2">YhhN-like protein</fullName>
    </submittedName>
</protein>
<evidence type="ECO:0000256" key="1">
    <source>
        <dbReference type="SAM" id="Phobius"/>
    </source>
</evidence>
<dbReference type="RefSeq" id="WP_162846475.1">
    <property type="nucleotide sequence ID" value="NZ_SNXR01000018.1"/>
</dbReference>
<reference evidence="2 3" key="1">
    <citation type="submission" date="2019-03" db="EMBL/GenBank/DDBJ databases">
        <title>Genomic Encyclopedia of Archaeal and Bacterial Type Strains, Phase II (KMG-II): from individual species to whole genera.</title>
        <authorList>
            <person name="Goeker M."/>
        </authorList>
    </citation>
    <scope>NUCLEOTIDE SEQUENCE [LARGE SCALE GENOMIC DNA]</scope>
    <source>
        <strain evidence="2 3">DSM 25687</strain>
    </source>
</reference>
<keyword evidence="1" id="KW-1133">Transmembrane helix</keyword>
<feature type="transmembrane region" description="Helical" evidence="1">
    <location>
        <begin position="112"/>
        <end position="130"/>
    </location>
</feature>
<proteinExistence type="predicted"/>
<feature type="transmembrane region" description="Helical" evidence="1">
    <location>
        <begin position="200"/>
        <end position="220"/>
    </location>
</feature>
<evidence type="ECO:0000313" key="2">
    <source>
        <dbReference type="EMBL" id="TDP57546.1"/>
    </source>
</evidence>
<dbReference type="AlphaFoldDB" id="A0A4R6Q6W0"/>
<feature type="transmembrane region" description="Helical" evidence="1">
    <location>
        <begin position="142"/>
        <end position="163"/>
    </location>
</feature>
<feature type="transmembrane region" description="Helical" evidence="1">
    <location>
        <begin position="170"/>
        <end position="188"/>
    </location>
</feature>
<feature type="transmembrane region" description="Helical" evidence="1">
    <location>
        <begin position="37"/>
        <end position="53"/>
    </location>
</feature>
<accession>A0A4R6Q6W0</accession>
<keyword evidence="1" id="KW-0472">Membrane</keyword>
<feature type="transmembrane region" description="Helical" evidence="1">
    <location>
        <begin position="60"/>
        <end position="78"/>
    </location>
</feature>
<feature type="transmembrane region" description="Helical" evidence="1">
    <location>
        <begin position="12"/>
        <end position="31"/>
    </location>
</feature>
<gene>
    <name evidence="2" type="ORF">BC748_2758</name>
</gene>